<feature type="transmembrane region" description="Helical" evidence="7">
    <location>
        <begin position="361"/>
        <end position="381"/>
    </location>
</feature>
<evidence type="ECO:0000256" key="6">
    <source>
        <dbReference type="ARBA" id="ARBA00038076"/>
    </source>
</evidence>
<evidence type="ECO:0000259" key="8">
    <source>
        <dbReference type="Pfam" id="PF02687"/>
    </source>
</evidence>
<dbReference type="PANTHER" id="PTHR30572:SF4">
    <property type="entry name" value="ABC TRANSPORTER PERMEASE YTRF"/>
    <property type="match status" value="1"/>
</dbReference>
<gene>
    <name evidence="9" type="ORF">C3B64_04755</name>
</gene>
<keyword evidence="3 7" id="KW-0812">Transmembrane</keyword>
<keyword evidence="4 7" id="KW-1133">Transmembrane helix</keyword>
<feature type="transmembrane region" description="Helical" evidence="7">
    <location>
        <begin position="737"/>
        <end position="760"/>
    </location>
</feature>
<sequence length="819" mass="92419">MKFQNNNKAIIKKLTKNSIKANKIRNIFAIIAIAITTILFTSLFTIGMGMKNSIEQQTMRQVGGYAHGTFKYLTQNELEKLKKHPSIKEFGYSIMVNSAENKELLKHYTEIRYATDTEAKMFFSTPAKGKMPEKESEIATDTAVLDLLGVQHKIGERIKVEYYIDKEKFSKEFVLSGFWESDEAMPASMMFVSKEFIHKNIGDRINKSHNPGDYVGVTNLDVMFRNSRNLEEKMERVITESGFAPKSIATGVNWAYLSTNNDKDPSIIIAGVGALLLIIFTGYLIIYNIFQISVIKDIRFYGLLKTVGTTSKQIKKLIKNQALMLSFIGIPIGLILGYIIGNVLLPVIISTSTIKTSYISFSPIIFIGSAVFAIITVLISCTKPGKIAAKVSPIEATRYVDATVKLKKEKKSSNGGKIYNMAKYNMLRNKKKTILVIISISLSLIILNSVFTLIKGFSMDKYIGREVSSDFIAANANYFSMAKHFTTEDDVISEEMINNINKLDGIKGEGRIYYNVESNSIIFNGKKSRLQLYGMDDFPLSKLNVVEGKIDLEKFKTGKYIIENLGSDDNGRIRTEESKCKIGDKVTIKLENNVVKQYEVMAKAELKYKMSVRYSGKDEPQMCISSSEFKKEIKQPLIMSYVFDIDDKYEDKIEKFLNDYTKTIEPQMNYESKQKYKDDFKGMQNMILLVGGVTSLIIGVIGILNFINAMLTSIISRKREFAMLQSIGMTNKQLNKMLILEGVFYAVGSIVISIILGSIASLTIVKTIGNSLWFFEYKFILTPILSISPILVLISILVPFVIYVSVNKQTIVERLRETE</sequence>
<keyword evidence="5 7" id="KW-0472">Membrane</keyword>
<dbReference type="GO" id="GO:0022857">
    <property type="term" value="F:transmembrane transporter activity"/>
    <property type="evidence" value="ECO:0007669"/>
    <property type="project" value="TreeGrafter"/>
</dbReference>
<evidence type="ECO:0000256" key="7">
    <source>
        <dbReference type="SAM" id="Phobius"/>
    </source>
</evidence>
<evidence type="ECO:0000256" key="4">
    <source>
        <dbReference type="ARBA" id="ARBA00022989"/>
    </source>
</evidence>
<dbReference type="Pfam" id="PF02687">
    <property type="entry name" value="FtsX"/>
    <property type="match status" value="2"/>
</dbReference>
<evidence type="ECO:0000313" key="10">
    <source>
        <dbReference type="Proteomes" id="UP000238070"/>
    </source>
</evidence>
<dbReference type="InterPro" id="IPR050250">
    <property type="entry name" value="Macrolide_Exporter_MacB"/>
</dbReference>
<feature type="domain" description="ABC3 transporter permease C-terminal" evidence="8">
    <location>
        <begin position="693"/>
        <end position="804"/>
    </location>
</feature>
<dbReference type="AlphaFoldDB" id="A0AAU8YX26"/>
<reference evidence="9 10" key="1">
    <citation type="submission" date="2018-01" db="EMBL/GenBank/DDBJ databases">
        <title>Genetic Diversity of Clostridium botulinum in seafood.</title>
        <authorList>
            <person name="Athira V."/>
            <person name="Arun Jyothi P.V."/>
            <person name="Lalitha K.V."/>
            <person name="Joseph T.C."/>
        </authorList>
    </citation>
    <scope>NUCLEOTIDE SEQUENCE [LARGE SCALE GENOMIC DNA]</scope>
    <source>
        <strain evidence="9 10">Mfbjulcb5</strain>
    </source>
</reference>
<evidence type="ECO:0000256" key="1">
    <source>
        <dbReference type="ARBA" id="ARBA00004651"/>
    </source>
</evidence>
<dbReference type="EMBL" id="CP027776">
    <property type="protein sequence ID" value="AVP63609.1"/>
    <property type="molecule type" value="Genomic_DNA"/>
</dbReference>
<feature type="transmembrane region" description="Helical" evidence="7">
    <location>
        <begin position="322"/>
        <end position="349"/>
    </location>
</feature>
<evidence type="ECO:0000256" key="5">
    <source>
        <dbReference type="ARBA" id="ARBA00023136"/>
    </source>
</evidence>
<feature type="transmembrane region" description="Helical" evidence="7">
    <location>
        <begin position="780"/>
        <end position="806"/>
    </location>
</feature>
<feature type="transmembrane region" description="Helical" evidence="7">
    <location>
        <begin position="686"/>
        <end position="716"/>
    </location>
</feature>
<name>A0AAU8YX26_CLOBO</name>
<protein>
    <submittedName>
        <fullName evidence="9">ABC transporter permease</fullName>
    </submittedName>
</protein>
<feature type="domain" description="ABC3 transporter permease C-terminal" evidence="8">
    <location>
        <begin position="274"/>
        <end position="393"/>
    </location>
</feature>
<evidence type="ECO:0000256" key="2">
    <source>
        <dbReference type="ARBA" id="ARBA00022475"/>
    </source>
</evidence>
<comment type="subcellular location">
    <subcellularLocation>
        <location evidence="1">Cell membrane</location>
        <topology evidence="1">Multi-pass membrane protein</topology>
    </subcellularLocation>
</comment>
<feature type="transmembrane region" description="Helical" evidence="7">
    <location>
        <begin position="27"/>
        <end position="50"/>
    </location>
</feature>
<dbReference type="PANTHER" id="PTHR30572">
    <property type="entry name" value="MEMBRANE COMPONENT OF TRANSPORTER-RELATED"/>
    <property type="match status" value="1"/>
</dbReference>
<feature type="transmembrane region" description="Helical" evidence="7">
    <location>
        <begin position="433"/>
        <end position="454"/>
    </location>
</feature>
<dbReference type="GO" id="GO:0005886">
    <property type="term" value="C:plasma membrane"/>
    <property type="evidence" value="ECO:0007669"/>
    <property type="project" value="UniProtKB-SubCell"/>
</dbReference>
<dbReference type="Proteomes" id="UP000238070">
    <property type="component" value="Chromosome"/>
</dbReference>
<evidence type="ECO:0000313" key="9">
    <source>
        <dbReference type="EMBL" id="AVP63609.1"/>
    </source>
</evidence>
<comment type="similarity">
    <text evidence="6">Belongs to the ABC-4 integral membrane protein family.</text>
</comment>
<dbReference type="InterPro" id="IPR003838">
    <property type="entry name" value="ABC3_permease_C"/>
</dbReference>
<organism evidence="9 10">
    <name type="scientific">Clostridium botulinum</name>
    <dbReference type="NCBI Taxonomy" id="1491"/>
    <lineage>
        <taxon>Bacteria</taxon>
        <taxon>Bacillati</taxon>
        <taxon>Bacillota</taxon>
        <taxon>Clostridia</taxon>
        <taxon>Eubacteriales</taxon>
        <taxon>Clostridiaceae</taxon>
        <taxon>Clostridium</taxon>
    </lineage>
</organism>
<keyword evidence="2" id="KW-1003">Cell membrane</keyword>
<accession>A0AAU8YX26</accession>
<feature type="transmembrane region" description="Helical" evidence="7">
    <location>
        <begin position="267"/>
        <end position="290"/>
    </location>
</feature>
<evidence type="ECO:0000256" key="3">
    <source>
        <dbReference type="ARBA" id="ARBA00022692"/>
    </source>
</evidence>
<proteinExistence type="inferred from homology"/>